<dbReference type="Proteomes" id="UP000230292">
    <property type="component" value="Unassembled WGS sequence"/>
</dbReference>
<dbReference type="Gene3D" id="3.40.50.1820">
    <property type="entry name" value="alpha/beta hydrolase"/>
    <property type="match status" value="1"/>
</dbReference>
<accession>A0A2M7H3B7</accession>
<gene>
    <name evidence="1" type="ORF">COW24_04145</name>
</gene>
<comment type="caution">
    <text evidence="1">The sequence shown here is derived from an EMBL/GenBank/DDBJ whole genome shotgun (WGS) entry which is preliminary data.</text>
</comment>
<organism evidence="1 2">
    <name type="scientific">Candidatus Kerfeldbacteria bacterium CG15_BIG_FIL_POST_REV_8_21_14_020_45_12</name>
    <dbReference type="NCBI Taxonomy" id="2014247"/>
    <lineage>
        <taxon>Bacteria</taxon>
        <taxon>Candidatus Kerfeldiibacteriota</taxon>
    </lineage>
</organism>
<dbReference type="AlphaFoldDB" id="A0A2M7H3B7"/>
<protein>
    <recommendedName>
        <fullName evidence="3">AB hydrolase-1 domain-containing protein</fullName>
    </recommendedName>
</protein>
<evidence type="ECO:0000313" key="1">
    <source>
        <dbReference type="EMBL" id="PIW36727.1"/>
    </source>
</evidence>
<sequence>MHINLRLLQEAVRKGARLLLSLLKLMRNILRVTLETVGIIELIGLIRLIITWSLTRSLSRLINQGQRVHWWIVHGKLQATHLTPGPVVANVLFIPGYTDVPETGIGLAHRLLKQGCHVTFLKIGKGGNSACRQDTLTANQERLVELASLAEKNGAPVILIGHSLGGVQAGWLADNLRRAHDCPVKLVIGIQAPVRGSPLGRFGENGGAQELIIDQDGHGCLGVQQTVTMFRDLEKHETILKFFCAIYDEVNPRRFCRLPRNRLSRGSWAETLPHIGHWGALQNPWAMDVIGGFIQHVLRSESWAGDKEED</sequence>
<evidence type="ECO:0008006" key="3">
    <source>
        <dbReference type="Google" id="ProtNLM"/>
    </source>
</evidence>
<name>A0A2M7H3B7_9BACT</name>
<dbReference type="EMBL" id="PFGC01000042">
    <property type="protein sequence ID" value="PIW36727.1"/>
    <property type="molecule type" value="Genomic_DNA"/>
</dbReference>
<dbReference type="SUPFAM" id="SSF53474">
    <property type="entry name" value="alpha/beta-Hydrolases"/>
    <property type="match status" value="1"/>
</dbReference>
<evidence type="ECO:0000313" key="2">
    <source>
        <dbReference type="Proteomes" id="UP000230292"/>
    </source>
</evidence>
<reference evidence="1 2" key="1">
    <citation type="submission" date="2017-09" db="EMBL/GenBank/DDBJ databases">
        <title>Depth-based differentiation of microbial function through sediment-hosted aquifers and enrichment of novel symbionts in the deep terrestrial subsurface.</title>
        <authorList>
            <person name="Probst A.J."/>
            <person name="Ladd B."/>
            <person name="Jarett J.K."/>
            <person name="Geller-Mcgrath D.E."/>
            <person name="Sieber C.M."/>
            <person name="Emerson J.B."/>
            <person name="Anantharaman K."/>
            <person name="Thomas B.C."/>
            <person name="Malmstrom R."/>
            <person name="Stieglmeier M."/>
            <person name="Klingl A."/>
            <person name="Woyke T."/>
            <person name="Ryan C.M."/>
            <person name="Banfield J.F."/>
        </authorList>
    </citation>
    <scope>NUCLEOTIDE SEQUENCE [LARGE SCALE GENOMIC DNA]</scope>
    <source>
        <strain evidence="1">CG15_BIG_FIL_POST_REV_8_21_14_020_45_12</strain>
    </source>
</reference>
<proteinExistence type="predicted"/>
<dbReference type="InterPro" id="IPR029058">
    <property type="entry name" value="AB_hydrolase_fold"/>
</dbReference>